<evidence type="ECO:0000313" key="1">
    <source>
        <dbReference type="EnsemblPlants" id="OMERI05G05750.2"/>
    </source>
</evidence>
<reference evidence="1" key="1">
    <citation type="submission" date="2015-04" db="UniProtKB">
        <authorList>
            <consortium name="EnsemblPlants"/>
        </authorList>
    </citation>
    <scope>IDENTIFICATION</scope>
</reference>
<dbReference type="HOGENOM" id="CLU_2964841_0_0_1"/>
<protein>
    <submittedName>
        <fullName evidence="1">Uncharacterized protein</fullName>
    </submittedName>
</protein>
<sequence>MPLVGAPFLWLVHPRAPAITLPPVPMPTFFFIDRRSAASSPPIAIVINKGRQRGGERRR</sequence>
<dbReference type="EnsemblPlants" id="OMERI05G05750.2">
    <property type="protein sequence ID" value="OMERI05G05750.2"/>
    <property type="gene ID" value="OMERI05G05750"/>
</dbReference>
<name>A0A0E0DN49_9ORYZ</name>
<dbReference type="Proteomes" id="UP000008021">
    <property type="component" value="Chromosome 5"/>
</dbReference>
<organism evidence="1">
    <name type="scientific">Oryza meridionalis</name>
    <dbReference type="NCBI Taxonomy" id="40149"/>
    <lineage>
        <taxon>Eukaryota</taxon>
        <taxon>Viridiplantae</taxon>
        <taxon>Streptophyta</taxon>
        <taxon>Embryophyta</taxon>
        <taxon>Tracheophyta</taxon>
        <taxon>Spermatophyta</taxon>
        <taxon>Magnoliopsida</taxon>
        <taxon>Liliopsida</taxon>
        <taxon>Poales</taxon>
        <taxon>Poaceae</taxon>
        <taxon>BOP clade</taxon>
        <taxon>Oryzoideae</taxon>
        <taxon>Oryzeae</taxon>
        <taxon>Oryzinae</taxon>
        <taxon>Oryza</taxon>
    </lineage>
</organism>
<accession>A0A0E0DN49</accession>
<proteinExistence type="predicted"/>
<dbReference type="Gramene" id="OMERI05G05750.2">
    <property type="protein sequence ID" value="OMERI05G05750.2"/>
    <property type="gene ID" value="OMERI05G05750"/>
</dbReference>
<reference evidence="1" key="2">
    <citation type="submission" date="2018-05" db="EMBL/GenBank/DDBJ databases">
        <title>OmerRS3 (Oryza meridionalis Reference Sequence Version 3).</title>
        <authorList>
            <person name="Zhang J."/>
            <person name="Kudrna D."/>
            <person name="Lee S."/>
            <person name="Talag J."/>
            <person name="Welchert J."/>
            <person name="Wing R.A."/>
        </authorList>
    </citation>
    <scope>NUCLEOTIDE SEQUENCE [LARGE SCALE GENOMIC DNA]</scope>
    <source>
        <strain evidence="1">cv. OR44</strain>
    </source>
</reference>
<dbReference type="AlphaFoldDB" id="A0A0E0DN49"/>
<keyword evidence="2" id="KW-1185">Reference proteome</keyword>
<evidence type="ECO:0000313" key="2">
    <source>
        <dbReference type="Proteomes" id="UP000008021"/>
    </source>
</evidence>